<evidence type="ECO:0000313" key="2">
    <source>
        <dbReference type="Proteomes" id="UP001551011"/>
    </source>
</evidence>
<organism evidence="1 2">
    <name type="scientific">Streptomyces flaveolus</name>
    <dbReference type="NCBI Taxonomy" id="67297"/>
    <lineage>
        <taxon>Bacteria</taxon>
        <taxon>Bacillati</taxon>
        <taxon>Actinomycetota</taxon>
        <taxon>Actinomycetes</taxon>
        <taxon>Kitasatosporales</taxon>
        <taxon>Streptomycetaceae</taxon>
        <taxon>Streptomyces</taxon>
    </lineage>
</organism>
<keyword evidence="2" id="KW-1185">Reference proteome</keyword>
<protein>
    <submittedName>
        <fullName evidence="1">Uncharacterized protein</fullName>
    </submittedName>
</protein>
<dbReference type="EMBL" id="JBFAEG010000034">
    <property type="protein sequence ID" value="MEU5712321.1"/>
    <property type="molecule type" value="Genomic_DNA"/>
</dbReference>
<accession>A0ABV3AK52</accession>
<evidence type="ECO:0000313" key="1">
    <source>
        <dbReference type="EMBL" id="MEU5712321.1"/>
    </source>
</evidence>
<dbReference type="RefSeq" id="WP_030992140.1">
    <property type="nucleotide sequence ID" value="NZ_JBEXDP010000125.1"/>
</dbReference>
<gene>
    <name evidence="1" type="ORF">AB0H04_36685</name>
</gene>
<comment type="caution">
    <text evidence="1">The sequence shown here is derived from an EMBL/GenBank/DDBJ whole genome shotgun (WGS) entry which is preliminary data.</text>
</comment>
<dbReference type="Proteomes" id="UP001551011">
    <property type="component" value="Unassembled WGS sequence"/>
</dbReference>
<reference evidence="1 2" key="1">
    <citation type="submission" date="2024-06" db="EMBL/GenBank/DDBJ databases">
        <title>The Natural Products Discovery Center: Release of the First 8490 Sequenced Strains for Exploring Actinobacteria Biosynthetic Diversity.</title>
        <authorList>
            <person name="Kalkreuter E."/>
            <person name="Kautsar S.A."/>
            <person name="Yang D."/>
            <person name="Bader C.D."/>
            <person name="Teijaro C.N."/>
            <person name="Fluegel L."/>
            <person name="Davis C.M."/>
            <person name="Simpson J.R."/>
            <person name="Lauterbach L."/>
            <person name="Steele A.D."/>
            <person name="Gui C."/>
            <person name="Meng S."/>
            <person name="Li G."/>
            <person name="Viehrig K."/>
            <person name="Ye F."/>
            <person name="Su P."/>
            <person name="Kiefer A.F."/>
            <person name="Nichols A."/>
            <person name="Cepeda A.J."/>
            <person name="Yan W."/>
            <person name="Fan B."/>
            <person name="Jiang Y."/>
            <person name="Adhikari A."/>
            <person name="Zheng C.-J."/>
            <person name="Schuster L."/>
            <person name="Cowan T.M."/>
            <person name="Smanski M.J."/>
            <person name="Chevrette M.G."/>
            <person name="De Carvalho L.P.S."/>
            <person name="Shen B."/>
        </authorList>
    </citation>
    <scope>NUCLEOTIDE SEQUENCE [LARGE SCALE GENOMIC DNA]</scope>
    <source>
        <strain evidence="1 2">NPDC020594</strain>
    </source>
</reference>
<proteinExistence type="predicted"/>
<sequence>MLAYTPHKPAIHYLNPVAWVVVELCDGSSGSQIYAAFKELDKGRIGEPELKEAFESAMDQLVDGGLVDVTRPIRPLDGREVNP</sequence>
<name>A0ABV3AK52_9ACTN</name>